<dbReference type="STRING" id="642492.Clole_2441"/>
<evidence type="ECO:0000256" key="7">
    <source>
        <dbReference type="SAM" id="Phobius"/>
    </source>
</evidence>
<sequence>MEDLVYLYAHVDVLLIIFCRIIAAVLFLPIIEESRIPKLATSGLCLCLAITVFMVTDLGQIYYEPTLISYTILLLKETLVGLIIGFVLKIYFQIYQFIGSLWSTQGGLGMSMALDPVGGVQTPVLGRFYNLCLCAIFVLSGGYHWFIKTLIDTFTLIPINKGVFGTHLVTGIIDTVGNYLLISFELAMPVLGLLILIDFGLGILARTVPQMNMFVIGIPLKVIVLFALLIVTVGLVPRFNTIIIDNMVNTIMNLIQGMRPL</sequence>
<keyword evidence="8" id="KW-0282">Flagellum</keyword>
<keyword evidence="8" id="KW-0966">Cell projection</keyword>
<accession>F2JGQ5</accession>
<evidence type="ECO:0000256" key="4">
    <source>
        <dbReference type="ARBA" id="ARBA00022692"/>
    </source>
</evidence>
<dbReference type="Proteomes" id="UP000008467">
    <property type="component" value="Chromosome"/>
</dbReference>
<dbReference type="GO" id="GO:0005886">
    <property type="term" value="C:plasma membrane"/>
    <property type="evidence" value="ECO:0007669"/>
    <property type="project" value="UniProtKB-SubCell"/>
</dbReference>
<evidence type="ECO:0000256" key="1">
    <source>
        <dbReference type="ARBA" id="ARBA00004651"/>
    </source>
</evidence>
<dbReference type="EMBL" id="CP002582">
    <property type="protein sequence ID" value="ADZ84147.1"/>
    <property type="molecule type" value="Genomic_DNA"/>
</dbReference>
<organism evidence="8 9">
    <name type="scientific">Cellulosilyticum lentocellum (strain ATCC 49066 / DSM 5427 / NCIMB 11756 / RHM5)</name>
    <name type="common">Clostridium lentocellum</name>
    <dbReference type="NCBI Taxonomy" id="642492"/>
    <lineage>
        <taxon>Bacteria</taxon>
        <taxon>Bacillati</taxon>
        <taxon>Bacillota</taxon>
        <taxon>Clostridia</taxon>
        <taxon>Lachnospirales</taxon>
        <taxon>Cellulosilyticaceae</taxon>
        <taxon>Cellulosilyticum</taxon>
    </lineage>
</organism>
<dbReference type="InterPro" id="IPR002010">
    <property type="entry name" value="T3SS_IM_R"/>
</dbReference>
<keyword evidence="6 7" id="KW-0472">Membrane</keyword>
<keyword evidence="4 7" id="KW-0812">Transmembrane</keyword>
<feature type="transmembrane region" description="Helical" evidence="7">
    <location>
        <begin position="68"/>
        <end position="92"/>
    </location>
</feature>
<feature type="transmembrane region" description="Helical" evidence="7">
    <location>
        <begin position="43"/>
        <end position="62"/>
    </location>
</feature>
<evidence type="ECO:0000256" key="2">
    <source>
        <dbReference type="ARBA" id="ARBA00009772"/>
    </source>
</evidence>
<gene>
    <name evidence="8" type="ordered locus">Clole_2441</name>
</gene>
<reference evidence="8 9" key="1">
    <citation type="journal article" date="2011" name="J. Bacteriol.">
        <title>Complete genome sequence of the cellulose-degrading bacterium Cellulosilyticum lentocellum.</title>
        <authorList>
            <consortium name="US DOE Joint Genome Institute"/>
            <person name="Miller D.A."/>
            <person name="Suen G."/>
            <person name="Bruce D."/>
            <person name="Copeland A."/>
            <person name="Cheng J.F."/>
            <person name="Detter C."/>
            <person name="Goodwin L.A."/>
            <person name="Han C.S."/>
            <person name="Hauser L.J."/>
            <person name="Land M.L."/>
            <person name="Lapidus A."/>
            <person name="Lucas S."/>
            <person name="Meincke L."/>
            <person name="Pitluck S."/>
            <person name="Tapia R."/>
            <person name="Teshima H."/>
            <person name="Woyke T."/>
            <person name="Fox B.G."/>
            <person name="Angert E.R."/>
            <person name="Currie C.R."/>
        </authorList>
    </citation>
    <scope>NUCLEOTIDE SEQUENCE [LARGE SCALE GENOMIC DNA]</scope>
    <source>
        <strain evidence="9">ATCC 49066 / DSM 5427 / NCIMB 11756 / RHM5</strain>
    </source>
</reference>
<dbReference type="Pfam" id="PF01311">
    <property type="entry name" value="Bac_export_1"/>
    <property type="match status" value="1"/>
</dbReference>
<keyword evidence="8" id="KW-0969">Cilium</keyword>
<evidence type="ECO:0000313" key="9">
    <source>
        <dbReference type="Proteomes" id="UP000008467"/>
    </source>
</evidence>
<keyword evidence="3" id="KW-1003">Cell membrane</keyword>
<evidence type="ECO:0000256" key="6">
    <source>
        <dbReference type="ARBA" id="ARBA00023136"/>
    </source>
</evidence>
<name>F2JGQ5_CELLD</name>
<keyword evidence="9" id="KW-1185">Reference proteome</keyword>
<dbReference type="PRINTS" id="PR00953">
    <property type="entry name" value="TYPE3IMRPROT"/>
</dbReference>
<evidence type="ECO:0000256" key="5">
    <source>
        <dbReference type="ARBA" id="ARBA00022989"/>
    </source>
</evidence>
<proteinExistence type="inferred from homology"/>
<dbReference type="HOGENOM" id="CLU_063626_2_1_9"/>
<keyword evidence="5 7" id="KW-1133">Transmembrane helix</keyword>
<dbReference type="RefSeq" id="WP_013657440.1">
    <property type="nucleotide sequence ID" value="NC_015275.1"/>
</dbReference>
<comment type="subcellular location">
    <subcellularLocation>
        <location evidence="1">Cell membrane</location>
        <topology evidence="1">Multi-pass membrane protein</topology>
    </subcellularLocation>
</comment>
<dbReference type="KEGG" id="cle:Clole_2441"/>
<comment type="similarity">
    <text evidence="2">Belongs to the FliR/MopE/SpaR family.</text>
</comment>
<dbReference type="AlphaFoldDB" id="F2JGQ5"/>
<feature type="transmembrane region" description="Helical" evidence="7">
    <location>
        <begin position="213"/>
        <end position="236"/>
    </location>
</feature>
<feature type="transmembrane region" description="Helical" evidence="7">
    <location>
        <begin position="6"/>
        <end position="31"/>
    </location>
</feature>
<dbReference type="PANTHER" id="PTHR30065">
    <property type="entry name" value="FLAGELLAR BIOSYNTHETIC PROTEIN FLIR"/>
    <property type="match status" value="1"/>
</dbReference>
<evidence type="ECO:0000256" key="3">
    <source>
        <dbReference type="ARBA" id="ARBA00022475"/>
    </source>
</evidence>
<dbReference type="eggNOG" id="COG1684">
    <property type="taxonomic scope" value="Bacteria"/>
</dbReference>
<dbReference type="GO" id="GO:0006605">
    <property type="term" value="P:protein targeting"/>
    <property type="evidence" value="ECO:0007669"/>
    <property type="project" value="InterPro"/>
</dbReference>
<protein>
    <submittedName>
        <fullName evidence="8">Flagellar biosynthetic protein FliR</fullName>
    </submittedName>
</protein>
<evidence type="ECO:0000313" key="8">
    <source>
        <dbReference type="EMBL" id="ADZ84147.1"/>
    </source>
</evidence>
<dbReference type="PANTHER" id="PTHR30065:SF1">
    <property type="entry name" value="SURFACE PRESENTATION OF ANTIGENS PROTEIN SPAR"/>
    <property type="match status" value="1"/>
</dbReference>
<feature type="transmembrane region" description="Helical" evidence="7">
    <location>
        <begin position="128"/>
        <end position="146"/>
    </location>
</feature>
<feature type="transmembrane region" description="Helical" evidence="7">
    <location>
        <begin position="179"/>
        <end position="201"/>
    </location>
</feature>